<dbReference type="PANTHER" id="PTHR30128">
    <property type="entry name" value="OUTER MEMBRANE PROTEIN, OMPA-RELATED"/>
    <property type="match status" value="1"/>
</dbReference>
<reference evidence="3" key="2">
    <citation type="submission" date="2014-03" db="EMBL/GenBank/DDBJ databases">
        <title>Widespread and complex functional consequences of poly(U) tail addition for chloroplast transcript processing in the fucoxanthin dinoflagellate Karenia mikimotoi.</title>
        <authorList>
            <person name="Dorrell R.G."/>
            <person name="Hinksman G.A."/>
            <person name="Howe C.J."/>
        </authorList>
    </citation>
    <scope>NUCLEOTIDE SEQUENCE</scope>
</reference>
<keyword evidence="3" id="KW-0150">Chloroplast</keyword>
<protein>
    <submittedName>
        <fullName evidence="3">Photosystem I P700 apoprotein A1</fullName>
        <ecNumber evidence="3">1.97.1.12</ecNumber>
    </submittedName>
</protein>
<keyword evidence="2" id="KW-0812">Transmembrane</keyword>
<feature type="transmembrane region" description="Helical" evidence="2">
    <location>
        <begin position="195"/>
        <end position="213"/>
    </location>
</feature>
<dbReference type="GO" id="GO:0009535">
    <property type="term" value="C:chloroplast thylakoid membrane"/>
    <property type="evidence" value="ECO:0007669"/>
    <property type="project" value="UniProtKB-SubCell"/>
</dbReference>
<feature type="transmembrane region" description="Helical" evidence="2">
    <location>
        <begin position="292"/>
        <end position="312"/>
    </location>
</feature>
<feature type="transmembrane region" description="Helical" evidence="2">
    <location>
        <begin position="386"/>
        <end position="407"/>
    </location>
</feature>
<dbReference type="EC" id="1.97.1.12" evidence="3"/>
<reference evidence="3" key="1">
    <citation type="journal article" date="2012" name="Proc. Natl. Acad. Sci. U.S.A.">
        <title>Functional remodeling of RNA processing in replacement chloroplasts by pathways retained from their predecessors.</title>
        <authorList>
            <person name="Dorrell R.G."/>
            <person name="Howe C.J."/>
        </authorList>
    </citation>
    <scope>NUCLEOTIDE SEQUENCE</scope>
</reference>
<dbReference type="Pfam" id="PF00223">
    <property type="entry name" value="PsaA_PsaB"/>
    <property type="match status" value="1"/>
</dbReference>
<feature type="transmembrane region" description="Helical" evidence="2">
    <location>
        <begin position="346"/>
        <end position="366"/>
    </location>
</feature>
<dbReference type="InterPro" id="IPR036408">
    <property type="entry name" value="PSI_PsaA/B_sf"/>
</dbReference>
<dbReference type="InterPro" id="IPR001280">
    <property type="entry name" value="PSI_PsaA/B"/>
</dbReference>
<dbReference type="GO" id="GO:0015979">
    <property type="term" value="P:photosynthesis"/>
    <property type="evidence" value="ECO:0007669"/>
    <property type="project" value="InterPro"/>
</dbReference>
<sequence>MTLVRTTFGFEKDPVGTSLRKWSQPGHFTKKLAKGPKTTTWLWNVHADVHDFDTKTYSLEKISRKIFSAHFGHLSIILLWVSGMWFHGARFSNYRDWLKNPMGVNPTAQSVWAVVGQEILNADVGGGVFGIKITSGWFPLWRSCGIMSEEQLFAIAYASLVLAAIMMVTGWYHYHRSTPSLDWFQNMQAMLKHHLIGLLGLGCLSWTGHQIHISLPINFLLDAGIDLCIIPTPTSLVFNRKYLENLYPSFTDGLWPFLKGGWVNYSDFFTFKGGLNPVTGGLWLSDIAHHHLALSIIFLLAGHMYSTVWPIGHNMQNLLAVHKGPLTKVGQKAINTILRLSWHAQLAINLAMVGSLSILVAHHMYAMPPYPFLAIDYATQLSLFTHHMWIGGFLIVGAGAHAAVFMTRDYYLYWSAPQFTLSLQSVNFTAINLLDQVLLHRSNLITHLNWVCIFLGMHSFGFYAHNDTMRALGRP</sequence>
<proteinExistence type="predicted"/>
<organism evidence="3">
    <name type="scientific">Karenia mikimotoi</name>
    <name type="common">Red tide dinoflagellate</name>
    <name type="synonym">Gymnodinium mikimotoi</name>
    <dbReference type="NCBI Taxonomy" id="225107"/>
    <lineage>
        <taxon>Eukaryota</taxon>
        <taxon>Sar</taxon>
        <taxon>Alveolata</taxon>
        <taxon>Dinophyceae</taxon>
        <taxon>Gymnodiniales</taxon>
        <taxon>Kareniaceae</taxon>
        <taxon>Karenia</taxon>
    </lineage>
</organism>
<keyword evidence="3" id="KW-0560">Oxidoreductase</keyword>
<dbReference type="Gene3D" id="1.20.1130.10">
    <property type="entry name" value="Photosystem I PsaA/PsaB"/>
    <property type="match status" value="1"/>
</dbReference>
<gene>
    <name evidence="3" type="primary">psaA</name>
</gene>
<geneLocation type="chloroplast" evidence="3"/>
<feature type="transmembrane region" description="Helical" evidence="2">
    <location>
        <begin position="444"/>
        <end position="464"/>
    </location>
</feature>
<dbReference type="PANTHER" id="PTHR30128:SF19">
    <property type="entry name" value="PHOTOSYSTEM I P700 CHLOROPHYLL A APOPROTEIN A1-RELATED"/>
    <property type="match status" value="1"/>
</dbReference>
<keyword evidence="2" id="KW-1133">Transmembrane helix</keyword>
<accession>K7X1M8</accession>
<feature type="transmembrane region" description="Helical" evidence="2">
    <location>
        <begin position="66"/>
        <end position="86"/>
    </location>
</feature>
<evidence type="ECO:0000256" key="1">
    <source>
        <dbReference type="ARBA" id="ARBA00004454"/>
    </source>
</evidence>
<keyword evidence="2" id="KW-0472">Membrane</keyword>
<name>K7X1M8_KARMI</name>
<dbReference type="EMBL" id="JX899682">
    <property type="protein sequence ID" value="AFX73765.2"/>
    <property type="molecule type" value="Genomic_DNA"/>
</dbReference>
<dbReference type="SUPFAM" id="SSF81558">
    <property type="entry name" value="Photosystem I subunits PsaA/PsaB"/>
    <property type="match status" value="1"/>
</dbReference>
<evidence type="ECO:0000256" key="2">
    <source>
        <dbReference type="SAM" id="Phobius"/>
    </source>
</evidence>
<evidence type="ECO:0000313" key="3">
    <source>
        <dbReference type="EMBL" id="AFX73765.2"/>
    </source>
</evidence>
<dbReference type="GO" id="GO:0016491">
    <property type="term" value="F:oxidoreductase activity"/>
    <property type="evidence" value="ECO:0007669"/>
    <property type="project" value="UniProtKB-KW"/>
</dbReference>
<dbReference type="PRINTS" id="PR00257">
    <property type="entry name" value="PHOTSYSPSAAB"/>
</dbReference>
<feature type="transmembrane region" description="Helical" evidence="2">
    <location>
        <begin position="152"/>
        <end position="174"/>
    </location>
</feature>
<keyword evidence="3" id="KW-0934">Plastid</keyword>
<feature type="transmembrane region" description="Helical" evidence="2">
    <location>
        <begin position="419"/>
        <end position="438"/>
    </location>
</feature>
<dbReference type="AlphaFoldDB" id="K7X1M8"/>
<comment type="subcellular location">
    <subcellularLocation>
        <location evidence="1">Plastid</location>
        <location evidence="1">Chloroplast thylakoid membrane</location>
        <topology evidence="1">Multi-pass membrane protein</topology>
    </subcellularLocation>
</comment>